<dbReference type="EMBL" id="FQVL01000008">
    <property type="protein sequence ID" value="SHF12961.1"/>
    <property type="molecule type" value="Genomic_DNA"/>
</dbReference>
<reference evidence="1 2" key="1">
    <citation type="submission" date="2016-11" db="EMBL/GenBank/DDBJ databases">
        <authorList>
            <person name="Jaros S."/>
            <person name="Januszkiewicz K."/>
            <person name="Wedrychowicz H."/>
        </authorList>
    </citation>
    <scope>NUCLEOTIDE SEQUENCE [LARGE SCALE GENOMIC DNA]</scope>
    <source>
        <strain evidence="1 2">DSM 44666</strain>
    </source>
</reference>
<accession>A0A1M4Z4J0</accession>
<dbReference type="AlphaFoldDB" id="A0A1M4Z4J0"/>
<protein>
    <submittedName>
        <fullName evidence="1">Uncharacterized protein</fullName>
    </submittedName>
</protein>
<gene>
    <name evidence="1" type="ORF">SAMN05444392_10835</name>
</gene>
<proteinExistence type="predicted"/>
<sequence length="61" mass="7145">MFLSSSERGLVIRALTKILETEPVYARADEYRKLLARLKNEQQTYEDSIYIQTHIVDIDEA</sequence>
<organism evidence="1 2">
    <name type="scientific">Seinonella peptonophila</name>
    <dbReference type="NCBI Taxonomy" id="112248"/>
    <lineage>
        <taxon>Bacteria</taxon>
        <taxon>Bacillati</taxon>
        <taxon>Bacillota</taxon>
        <taxon>Bacilli</taxon>
        <taxon>Bacillales</taxon>
        <taxon>Thermoactinomycetaceae</taxon>
        <taxon>Seinonella</taxon>
    </lineage>
</organism>
<name>A0A1M4Z4J0_9BACL</name>
<keyword evidence="2" id="KW-1185">Reference proteome</keyword>
<dbReference type="Proteomes" id="UP000184476">
    <property type="component" value="Unassembled WGS sequence"/>
</dbReference>
<evidence type="ECO:0000313" key="1">
    <source>
        <dbReference type="EMBL" id="SHF12961.1"/>
    </source>
</evidence>
<evidence type="ECO:0000313" key="2">
    <source>
        <dbReference type="Proteomes" id="UP000184476"/>
    </source>
</evidence>